<dbReference type="Gene3D" id="1.10.510.10">
    <property type="entry name" value="Transferase(Phosphotransferase) domain 1"/>
    <property type="match status" value="1"/>
</dbReference>
<evidence type="ECO:0000256" key="1">
    <source>
        <dbReference type="SAM" id="MobiDB-lite"/>
    </source>
</evidence>
<dbReference type="OrthoDB" id="3271139at2759"/>
<dbReference type="PANTHER" id="PTHR38248:SF2">
    <property type="entry name" value="FUNK1 11"/>
    <property type="match status" value="1"/>
</dbReference>
<feature type="domain" description="Fungal-type protein kinase" evidence="2">
    <location>
        <begin position="169"/>
        <end position="698"/>
    </location>
</feature>
<evidence type="ECO:0000313" key="3">
    <source>
        <dbReference type="EMBL" id="KAF5316801.1"/>
    </source>
</evidence>
<accession>A0A8H5B5T9</accession>
<feature type="region of interest" description="Disordered" evidence="1">
    <location>
        <begin position="1"/>
        <end position="27"/>
    </location>
</feature>
<sequence length="877" mass="100202">MDPLTPDNENSFQESVKPGAPASQYNSKIDITRQNENRPMLNLGLHNNPDMFVCPIEPFLAHYGPCDVPQATVDACMVRMSREGEGVLKCNNEGEYSWVDFNILLGNNVHEDETFQPLGKIVDSVLVDKINNLKFMLVPNIEIKSDIGGCTHTIDGCFIDGSYTGYSREIKAPVVIKKYRYKPIRALAHWQILGACHQVLNEDPRRMWIHGLTFENSMVSMWYFSRSHSVKSFAFNWIENPRILVHVLLVFARATPLQMGVDPTVHIGPPGKNGRSYVYEVPSEAGRPLFFKTCRSLVPERARISGQATRVWKVTQVTSADGKKEVNGKKVILKDVWLHEHSKTEAENMDAIFQAVDDFVEAGLNAEAQYEVKADPNTSPGTLLSDLATVTRLTMQFINRDPRFHAFDDATKKRLCDNLTNKKYRSMFLTKLHAWKGRTCRAVGSEAIRFRDLFSPMSINKEFAEELVEEKCKEQGGLHTEDAPVCTENIPDDYADEDQLNTVDDKSRHFAPRHRGRFIYEEVCTTLKNLETVGDVVDILCQTIDALHILFAAGWVHRDISCNNIMAFRSSRNQAWTLKLADLELSRPMIDKNWDPRFDPRIGTPFFMPVEILSREYLFEAYLLDPDEDEVRNLADNLDIDKSSRVYQSLSRFSKIPIDGINIPVNADWDKAPQSGQTVDHNFQHDLESVWWILLWIITCRVHYELSAKAVSRFFRHDINDFDGRSRAFEKAMHAVKRVLHSDLKGIGSLVECLRAEMHRDYIVRAIVGHLELPESYSNIHALFSTEFREIQAKQGPWKNMKLEHKRQAFEDEDESAVPPTVTDKCNRNASEAEPRDSTREKLKGEYWSFNSWKQQGETNITSGVVLISNVPLSARV</sequence>
<evidence type="ECO:0000313" key="4">
    <source>
        <dbReference type="Proteomes" id="UP000567179"/>
    </source>
</evidence>
<feature type="compositionally biased region" description="Basic and acidic residues" evidence="1">
    <location>
        <begin position="825"/>
        <end position="841"/>
    </location>
</feature>
<protein>
    <recommendedName>
        <fullName evidence="2">Fungal-type protein kinase domain-containing protein</fullName>
    </recommendedName>
</protein>
<gene>
    <name evidence="3" type="ORF">D9619_006198</name>
</gene>
<dbReference type="Proteomes" id="UP000567179">
    <property type="component" value="Unassembled WGS sequence"/>
</dbReference>
<evidence type="ECO:0000259" key="2">
    <source>
        <dbReference type="Pfam" id="PF17667"/>
    </source>
</evidence>
<dbReference type="InterPro" id="IPR040976">
    <property type="entry name" value="Pkinase_fungal"/>
</dbReference>
<dbReference type="InterPro" id="IPR011009">
    <property type="entry name" value="Kinase-like_dom_sf"/>
</dbReference>
<organism evidence="3 4">
    <name type="scientific">Psilocybe cf. subviscida</name>
    <dbReference type="NCBI Taxonomy" id="2480587"/>
    <lineage>
        <taxon>Eukaryota</taxon>
        <taxon>Fungi</taxon>
        <taxon>Dikarya</taxon>
        <taxon>Basidiomycota</taxon>
        <taxon>Agaricomycotina</taxon>
        <taxon>Agaricomycetes</taxon>
        <taxon>Agaricomycetidae</taxon>
        <taxon>Agaricales</taxon>
        <taxon>Agaricineae</taxon>
        <taxon>Strophariaceae</taxon>
        <taxon>Psilocybe</taxon>
    </lineage>
</organism>
<reference evidence="3 4" key="1">
    <citation type="journal article" date="2020" name="ISME J.">
        <title>Uncovering the hidden diversity of litter-decomposition mechanisms in mushroom-forming fungi.</title>
        <authorList>
            <person name="Floudas D."/>
            <person name="Bentzer J."/>
            <person name="Ahren D."/>
            <person name="Johansson T."/>
            <person name="Persson P."/>
            <person name="Tunlid A."/>
        </authorList>
    </citation>
    <scope>NUCLEOTIDE SEQUENCE [LARGE SCALE GENOMIC DNA]</scope>
    <source>
        <strain evidence="3 4">CBS 101986</strain>
    </source>
</reference>
<feature type="region of interest" description="Disordered" evidence="1">
    <location>
        <begin position="809"/>
        <end position="841"/>
    </location>
</feature>
<dbReference type="PANTHER" id="PTHR38248">
    <property type="entry name" value="FUNK1 6"/>
    <property type="match status" value="1"/>
</dbReference>
<dbReference type="EMBL" id="JAACJJ010000042">
    <property type="protein sequence ID" value="KAF5316801.1"/>
    <property type="molecule type" value="Genomic_DNA"/>
</dbReference>
<dbReference type="SUPFAM" id="SSF56112">
    <property type="entry name" value="Protein kinase-like (PK-like)"/>
    <property type="match status" value="1"/>
</dbReference>
<keyword evidence="4" id="KW-1185">Reference proteome</keyword>
<dbReference type="Pfam" id="PF17667">
    <property type="entry name" value="Pkinase_fungal"/>
    <property type="match status" value="1"/>
</dbReference>
<name>A0A8H5B5T9_9AGAR</name>
<proteinExistence type="predicted"/>
<comment type="caution">
    <text evidence="3">The sequence shown here is derived from an EMBL/GenBank/DDBJ whole genome shotgun (WGS) entry which is preliminary data.</text>
</comment>
<dbReference type="AlphaFoldDB" id="A0A8H5B5T9"/>